<reference evidence="2 3" key="1">
    <citation type="journal article" date="2019" name="Nat. Med.">
        <title>A library of human gut bacterial isolates paired with longitudinal multiomics data enables mechanistic microbiome research.</title>
        <authorList>
            <person name="Poyet M."/>
            <person name="Groussin M."/>
            <person name="Gibbons S.M."/>
            <person name="Avila-Pacheco J."/>
            <person name="Jiang X."/>
            <person name="Kearney S.M."/>
            <person name="Perrotta A.R."/>
            <person name="Berdy B."/>
            <person name="Zhao S."/>
            <person name="Lieberman T.D."/>
            <person name="Swanson P.K."/>
            <person name="Smith M."/>
            <person name="Roesemann S."/>
            <person name="Alexander J.E."/>
            <person name="Rich S.A."/>
            <person name="Livny J."/>
            <person name="Vlamakis H."/>
            <person name="Clish C."/>
            <person name="Bullock K."/>
            <person name="Deik A."/>
            <person name="Scott J."/>
            <person name="Pierce K.A."/>
            <person name="Xavier R.J."/>
            <person name="Alm E.J."/>
        </authorList>
    </citation>
    <scope>NUCLEOTIDE SEQUENCE [LARGE SCALE GENOMIC DNA]</scope>
    <source>
        <strain evidence="2 3">BIOML-A16</strain>
    </source>
</reference>
<name>A0AA43W1E4_9BACT</name>
<dbReference type="Pfam" id="PF13524">
    <property type="entry name" value="Glyco_trans_1_2"/>
    <property type="match status" value="1"/>
</dbReference>
<sequence length="394" mass="46189">MKMRIVFVNLHGNEFLLKTSSKMLFKQSVAIKHKYFLDYLLEQPDVEVCSYINKKGFSLAYTLGKPFAFLRFLEHKIVLKKNGIDLSKIKVLKRESEIRNDDIIIMYQYYANQFAWTNRPNVFIAVSMIHFGTAMSSVMKELQPNVLFNESNLKKYSKIFNHFYGWFDKDFLIQPFVYAPRFKSIRPFQERENRAVSVGTITYMDNITCIYGDPCAQPARKQIKEHAKELEDYIACFNNDYKEDNTEKKVLPNDSFLICLYKQWYNKTHVGQQKSYYSFNMVDKFNDFKMCVVGEEIMGIPGVGFVEGMACGCAYIGQTLGYYEDLGMQEGVHYIGYDGSLDDLKRKIHYYQQAEHQDELERIARTGYEYVRTHFNSQNVAECLLNKLKSYIAK</sequence>
<feature type="domain" description="Spore protein YkvP/CgeB glycosyl transferase-like" evidence="1">
    <location>
        <begin position="264"/>
        <end position="385"/>
    </location>
</feature>
<accession>A0AA43W1E4</accession>
<dbReference type="EMBL" id="WNDA01000006">
    <property type="protein sequence ID" value="MTU68592.1"/>
    <property type="molecule type" value="Genomic_DNA"/>
</dbReference>
<dbReference type="InterPro" id="IPR055259">
    <property type="entry name" value="YkvP/CgeB_Glyco_trans-like"/>
</dbReference>
<protein>
    <submittedName>
        <fullName evidence="2">Glycosyltransferase</fullName>
    </submittedName>
</protein>
<evidence type="ECO:0000259" key="1">
    <source>
        <dbReference type="Pfam" id="PF13524"/>
    </source>
</evidence>
<gene>
    <name evidence="2" type="ORF">GMD92_05790</name>
</gene>
<evidence type="ECO:0000313" key="2">
    <source>
        <dbReference type="EMBL" id="MTU68592.1"/>
    </source>
</evidence>
<proteinExistence type="predicted"/>
<organism evidence="2 3">
    <name type="scientific">Parabacteroides merdae</name>
    <dbReference type="NCBI Taxonomy" id="46503"/>
    <lineage>
        <taxon>Bacteria</taxon>
        <taxon>Pseudomonadati</taxon>
        <taxon>Bacteroidota</taxon>
        <taxon>Bacteroidia</taxon>
        <taxon>Bacteroidales</taxon>
        <taxon>Tannerellaceae</taxon>
        <taxon>Parabacteroides</taxon>
    </lineage>
</organism>
<comment type="caution">
    <text evidence="2">The sequence shown here is derived from an EMBL/GenBank/DDBJ whole genome shotgun (WGS) entry which is preliminary data.</text>
</comment>
<evidence type="ECO:0000313" key="3">
    <source>
        <dbReference type="Proteomes" id="UP000448908"/>
    </source>
</evidence>
<dbReference type="AlphaFoldDB" id="A0AA43W1E4"/>
<dbReference type="SUPFAM" id="SSF53756">
    <property type="entry name" value="UDP-Glycosyltransferase/glycogen phosphorylase"/>
    <property type="match status" value="1"/>
</dbReference>
<dbReference type="Proteomes" id="UP000448908">
    <property type="component" value="Unassembled WGS sequence"/>
</dbReference>